<keyword evidence="1" id="KW-0472">Membrane</keyword>
<gene>
    <name evidence="2" type="ORF">IAC59_08990</name>
</gene>
<sequence length="267" mass="28872">MMLNGAQLAVIKKDLRETMASKSAKAAMLVLPIMMAMFLPGVFTALTYLVPGEMSSDDFGGMLAMMDVDTTILDAVRMGYYFMMNYMMPMFFVLIPVMTASIVSGSSIVGERERRTLATLLYTPLTVGQLFAAKVLGALAAALFVTLVAFGCYLAVAIVGSVLVYGGFVLNVGIWLTMLLVVAPSVSMVGITLMVLASARAHTFQEAQQYSALLMVPTMLLMMLPQITGLFLFNWPQLLALGVAYLVIGLVLLKLSSARFTAEKLLK</sequence>
<proteinExistence type="predicted"/>
<feature type="transmembrane region" description="Helical" evidence="1">
    <location>
        <begin position="26"/>
        <end position="50"/>
    </location>
</feature>
<dbReference type="EMBL" id="DVNK01000052">
    <property type="protein sequence ID" value="HIU47374.1"/>
    <property type="molecule type" value="Genomic_DNA"/>
</dbReference>
<dbReference type="GO" id="GO:0005886">
    <property type="term" value="C:plasma membrane"/>
    <property type="evidence" value="ECO:0007669"/>
    <property type="project" value="UniProtKB-SubCell"/>
</dbReference>
<comment type="caution">
    <text evidence="2">The sequence shown here is derived from an EMBL/GenBank/DDBJ whole genome shotgun (WGS) entry which is preliminary data.</text>
</comment>
<evidence type="ECO:0000313" key="3">
    <source>
        <dbReference type="Proteomes" id="UP000824123"/>
    </source>
</evidence>
<dbReference type="AlphaFoldDB" id="A0A9D1S4W4"/>
<evidence type="ECO:0000256" key="1">
    <source>
        <dbReference type="SAM" id="Phobius"/>
    </source>
</evidence>
<feature type="transmembrane region" description="Helical" evidence="1">
    <location>
        <begin position="210"/>
        <end position="232"/>
    </location>
</feature>
<accession>A0A9D1S4W4</accession>
<feature type="transmembrane region" description="Helical" evidence="1">
    <location>
        <begin position="172"/>
        <end position="198"/>
    </location>
</feature>
<name>A0A9D1S4W4_9FIRM</name>
<reference evidence="2" key="1">
    <citation type="submission" date="2020-10" db="EMBL/GenBank/DDBJ databases">
        <authorList>
            <person name="Gilroy R."/>
        </authorList>
    </citation>
    <scope>NUCLEOTIDE SEQUENCE</scope>
    <source>
        <strain evidence="2">ChiSxjej2B14-8506</strain>
    </source>
</reference>
<dbReference type="PANTHER" id="PTHR43471">
    <property type="entry name" value="ABC TRANSPORTER PERMEASE"/>
    <property type="match status" value="1"/>
</dbReference>
<feature type="transmembrane region" description="Helical" evidence="1">
    <location>
        <begin position="86"/>
        <end position="110"/>
    </location>
</feature>
<feature type="transmembrane region" description="Helical" evidence="1">
    <location>
        <begin position="131"/>
        <end position="160"/>
    </location>
</feature>
<keyword evidence="1" id="KW-0812">Transmembrane</keyword>
<dbReference type="Proteomes" id="UP000824123">
    <property type="component" value="Unassembled WGS sequence"/>
</dbReference>
<feature type="transmembrane region" description="Helical" evidence="1">
    <location>
        <begin position="238"/>
        <end position="257"/>
    </location>
</feature>
<dbReference type="GO" id="GO:0140359">
    <property type="term" value="F:ABC-type transporter activity"/>
    <property type="evidence" value="ECO:0007669"/>
    <property type="project" value="InterPro"/>
</dbReference>
<organism evidence="2 3">
    <name type="scientific">Candidatus Fimadaptatus faecigallinarum</name>
    <dbReference type="NCBI Taxonomy" id="2840814"/>
    <lineage>
        <taxon>Bacteria</taxon>
        <taxon>Bacillati</taxon>
        <taxon>Bacillota</taxon>
        <taxon>Clostridia</taxon>
        <taxon>Eubacteriales</taxon>
        <taxon>Candidatus Fimadaptatus</taxon>
    </lineage>
</organism>
<dbReference type="Pfam" id="PF12679">
    <property type="entry name" value="ABC2_membrane_2"/>
    <property type="match status" value="1"/>
</dbReference>
<reference evidence="2" key="2">
    <citation type="journal article" date="2021" name="PeerJ">
        <title>Extensive microbial diversity within the chicken gut microbiome revealed by metagenomics and culture.</title>
        <authorList>
            <person name="Gilroy R."/>
            <person name="Ravi A."/>
            <person name="Getino M."/>
            <person name="Pursley I."/>
            <person name="Horton D.L."/>
            <person name="Alikhan N.F."/>
            <person name="Baker D."/>
            <person name="Gharbi K."/>
            <person name="Hall N."/>
            <person name="Watson M."/>
            <person name="Adriaenssens E.M."/>
            <person name="Foster-Nyarko E."/>
            <person name="Jarju S."/>
            <person name="Secka A."/>
            <person name="Antonio M."/>
            <person name="Oren A."/>
            <person name="Chaudhuri R.R."/>
            <person name="La Ragione R."/>
            <person name="Hildebrand F."/>
            <person name="Pallen M.J."/>
        </authorList>
    </citation>
    <scope>NUCLEOTIDE SEQUENCE</scope>
    <source>
        <strain evidence="2">ChiSxjej2B14-8506</strain>
    </source>
</reference>
<evidence type="ECO:0000313" key="2">
    <source>
        <dbReference type="EMBL" id="HIU47374.1"/>
    </source>
</evidence>
<protein>
    <submittedName>
        <fullName evidence="2">ABC transporter permease</fullName>
    </submittedName>
</protein>
<keyword evidence="1" id="KW-1133">Transmembrane helix</keyword>